<dbReference type="InterPro" id="IPR032799">
    <property type="entry name" value="TAXi_C"/>
</dbReference>
<evidence type="ECO:0000256" key="2">
    <source>
        <dbReference type="ARBA" id="ARBA00022670"/>
    </source>
</evidence>
<dbReference type="Pfam" id="PF14543">
    <property type="entry name" value="TAXi_N"/>
    <property type="match status" value="1"/>
</dbReference>
<dbReference type="InterPro" id="IPR001461">
    <property type="entry name" value="Aspartic_peptidase_A1"/>
</dbReference>
<keyword evidence="2" id="KW-0645">Protease</keyword>
<evidence type="ECO:0000313" key="10">
    <source>
        <dbReference type="Proteomes" id="UP001279734"/>
    </source>
</evidence>
<dbReference type="FunFam" id="2.40.70.10:FF:000034">
    <property type="entry name" value="Aspartyl protease family protein"/>
    <property type="match status" value="1"/>
</dbReference>
<evidence type="ECO:0000256" key="6">
    <source>
        <dbReference type="PIRSR" id="PIRSR601461-1"/>
    </source>
</evidence>
<evidence type="ECO:0000259" key="8">
    <source>
        <dbReference type="PROSITE" id="PS51767"/>
    </source>
</evidence>
<proteinExistence type="inferred from homology"/>
<keyword evidence="5" id="KW-0325">Glycoprotein</keyword>
<evidence type="ECO:0000256" key="5">
    <source>
        <dbReference type="ARBA" id="ARBA00023180"/>
    </source>
</evidence>
<dbReference type="Proteomes" id="UP001279734">
    <property type="component" value="Unassembled WGS sequence"/>
</dbReference>
<dbReference type="PANTHER" id="PTHR47967:SF36">
    <property type="entry name" value="PEPTIDASE A1 DOMAIN-CONTAINING PROTEIN"/>
    <property type="match status" value="1"/>
</dbReference>
<keyword evidence="10" id="KW-1185">Reference proteome</keyword>
<dbReference type="InterPro" id="IPR051708">
    <property type="entry name" value="Plant_Aspart_Prot_A1"/>
</dbReference>
<evidence type="ECO:0000313" key="9">
    <source>
        <dbReference type="EMBL" id="GMH23152.1"/>
    </source>
</evidence>
<sequence length="461" mass="50363">MAPPFHCLLTIFPLLFLSSPTAASATASITIRLSPFPRAPSKDPYQIISHVAKSSLARAHHLKQPRNTSLPTLSAAKIPLYPRSYGGYSISFSFGTPPQTIPLVMDTGSSLIWVPCTSRYVCSNCTFSRIGRTEITTFKPKLSSSVKIIGCRNVRCGWLFGSDLQSRCQNCDLHSKNCSQACPTYVIQYGSGATLGLLLSDALDLPGKAFPDFAFGCSVISSRQPEGIAGFGRAPSSLPAQLKLKNFGYCLVSHRFDDTAKSSDLVLNAASGDGVSYTPFYKNPAVFPYSEYYYVSLRRITVGGRRVKVPYRYLVPGARGHGGTIVDSGSTFTFLERTIRDPVAREIETQMAGYKRAADVEELSGLQPCFYLSGQKVVRFPELVFQFKGGAKLELPLANYFSFVADSIVCMTVISDTGGSAAGPEVPAGPAIILGNYQQQNFYIEYDLENERFGFRKQQCV</sequence>
<dbReference type="FunFam" id="2.40.70.10:FF:000120">
    <property type="entry name" value="Aspartic proteinase nepenthesin-2"/>
    <property type="match status" value="1"/>
</dbReference>
<evidence type="ECO:0000256" key="3">
    <source>
        <dbReference type="ARBA" id="ARBA00022750"/>
    </source>
</evidence>
<evidence type="ECO:0000256" key="7">
    <source>
        <dbReference type="SAM" id="SignalP"/>
    </source>
</evidence>
<dbReference type="InterPro" id="IPR033121">
    <property type="entry name" value="PEPTIDASE_A1"/>
</dbReference>
<evidence type="ECO:0000256" key="1">
    <source>
        <dbReference type="ARBA" id="ARBA00007447"/>
    </source>
</evidence>
<keyword evidence="3" id="KW-0064">Aspartyl protease</keyword>
<feature type="chain" id="PRO_5042246302" description="Peptidase A1 domain-containing protein" evidence="7">
    <location>
        <begin position="24"/>
        <end position="461"/>
    </location>
</feature>
<dbReference type="Gene3D" id="2.40.70.10">
    <property type="entry name" value="Acid Proteases"/>
    <property type="match status" value="2"/>
</dbReference>
<name>A0AAD3T5N7_NEPGR</name>
<dbReference type="PROSITE" id="PS51767">
    <property type="entry name" value="PEPTIDASE_A1"/>
    <property type="match status" value="1"/>
</dbReference>
<dbReference type="GO" id="GO:0006508">
    <property type="term" value="P:proteolysis"/>
    <property type="evidence" value="ECO:0007669"/>
    <property type="project" value="UniProtKB-KW"/>
</dbReference>
<dbReference type="PRINTS" id="PR00792">
    <property type="entry name" value="PEPSIN"/>
</dbReference>
<keyword evidence="4" id="KW-0378">Hydrolase</keyword>
<accession>A0AAD3T5N7</accession>
<feature type="domain" description="Peptidase A1" evidence="8">
    <location>
        <begin position="88"/>
        <end position="456"/>
    </location>
</feature>
<keyword evidence="7" id="KW-0732">Signal</keyword>
<dbReference type="InterPro" id="IPR032861">
    <property type="entry name" value="TAXi_N"/>
</dbReference>
<organism evidence="9 10">
    <name type="scientific">Nepenthes gracilis</name>
    <name type="common">Slender pitcher plant</name>
    <dbReference type="NCBI Taxonomy" id="150966"/>
    <lineage>
        <taxon>Eukaryota</taxon>
        <taxon>Viridiplantae</taxon>
        <taxon>Streptophyta</taxon>
        <taxon>Embryophyta</taxon>
        <taxon>Tracheophyta</taxon>
        <taxon>Spermatophyta</taxon>
        <taxon>Magnoliopsida</taxon>
        <taxon>eudicotyledons</taxon>
        <taxon>Gunneridae</taxon>
        <taxon>Pentapetalae</taxon>
        <taxon>Caryophyllales</taxon>
        <taxon>Nepenthaceae</taxon>
        <taxon>Nepenthes</taxon>
    </lineage>
</organism>
<gene>
    <name evidence="9" type="ORF">Nepgr_024995</name>
</gene>
<dbReference type="GO" id="GO:0005576">
    <property type="term" value="C:extracellular region"/>
    <property type="evidence" value="ECO:0007669"/>
    <property type="project" value="TreeGrafter"/>
</dbReference>
<feature type="signal peptide" evidence="7">
    <location>
        <begin position="1"/>
        <end position="23"/>
    </location>
</feature>
<evidence type="ECO:0000256" key="4">
    <source>
        <dbReference type="ARBA" id="ARBA00022801"/>
    </source>
</evidence>
<dbReference type="EMBL" id="BSYO01000025">
    <property type="protein sequence ID" value="GMH23152.1"/>
    <property type="molecule type" value="Genomic_DNA"/>
</dbReference>
<dbReference type="InterPro" id="IPR034161">
    <property type="entry name" value="Pepsin-like_plant"/>
</dbReference>
<feature type="active site" evidence="6">
    <location>
        <position position="327"/>
    </location>
</feature>
<dbReference type="Pfam" id="PF14541">
    <property type="entry name" value="TAXi_C"/>
    <property type="match status" value="1"/>
</dbReference>
<dbReference type="SUPFAM" id="SSF50630">
    <property type="entry name" value="Acid proteases"/>
    <property type="match status" value="1"/>
</dbReference>
<dbReference type="PANTHER" id="PTHR47967">
    <property type="entry name" value="OS07G0603500 PROTEIN-RELATED"/>
    <property type="match status" value="1"/>
</dbReference>
<dbReference type="GO" id="GO:0004190">
    <property type="term" value="F:aspartic-type endopeptidase activity"/>
    <property type="evidence" value="ECO:0007669"/>
    <property type="project" value="UniProtKB-KW"/>
</dbReference>
<protein>
    <recommendedName>
        <fullName evidence="8">Peptidase A1 domain-containing protein</fullName>
    </recommendedName>
</protein>
<reference evidence="9" key="1">
    <citation type="submission" date="2023-05" db="EMBL/GenBank/DDBJ databases">
        <title>Nepenthes gracilis genome sequencing.</title>
        <authorList>
            <person name="Fukushima K."/>
        </authorList>
    </citation>
    <scope>NUCLEOTIDE SEQUENCE</scope>
    <source>
        <strain evidence="9">SING2019-196</strain>
    </source>
</reference>
<dbReference type="AlphaFoldDB" id="A0AAD3T5N7"/>
<dbReference type="InterPro" id="IPR021109">
    <property type="entry name" value="Peptidase_aspartic_dom_sf"/>
</dbReference>
<comment type="caution">
    <text evidence="9">The sequence shown here is derived from an EMBL/GenBank/DDBJ whole genome shotgun (WGS) entry which is preliminary data.</text>
</comment>
<feature type="active site" evidence="6">
    <location>
        <position position="106"/>
    </location>
</feature>
<dbReference type="CDD" id="cd05476">
    <property type="entry name" value="pepsin_A_like_plant"/>
    <property type="match status" value="1"/>
</dbReference>
<comment type="similarity">
    <text evidence="1">Belongs to the peptidase A1 family.</text>
</comment>